<dbReference type="RefSeq" id="WP_120789573.1">
    <property type="nucleotide sequence ID" value="NZ_CP032624.1"/>
</dbReference>
<feature type="domain" description="PhnB-like" evidence="1">
    <location>
        <begin position="5"/>
        <end position="131"/>
    </location>
</feature>
<dbReference type="Gene3D" id="3.10.180.10">
    <property type="entry name" value="2,3-Dihydroxybiphenyl 1,2-Dioxygenase, domain 1"/>
    <property type="match status" value="1"/>
</dbReference>
<dbReference type="InterPro" id="IPR028973">
    <property type="entry name" value="PhnB-like"/>
</dbReference>
<dbReference type="Proteomes" id="UP000275069">
    <property type="component" value="Chromosome"/>
</dbReference>
<sequence>MLRWAPYLNFRGNARKAMEHYQSIFGGELILNTADDLGIELPAQRRNQVMHAQLTTSAGIVLLASDIHAEDTDQQSSGNLHSIMVYGDEAETTQVWERLTENGTITVPLARSAWGDFFGATVDEYGVTWLVNSR</sequence>
<evidence type="ECO:0000259" key="1">
    <source>
        <dbReference type="Pfam" id="PF06983"/>
    </source>
</evidence>
<gene>
    <name evidence="2" type="ORF">D7I44_11230</name>
</gene>
<dbReference type="PANTHER" id="PTHR33990:SF1">
    <property type="entry name" value="PROTEIN YJDN"/>
    <property type="match status" value="1"/>
</dbReference>
<keyword evidence="3" id="KW-1185">Reference proteome</keyword>
<dbReference type="PANTHER" id="PTHR33990">
    <property type="entry name" value="PROTEIN YJDN-RELATED"/>
    <property type="match status" value="1"/>
</dbReference>
<protein>
    <submittedName>
        <fullName evidence="2">VOC family protein</fullName>
    </submittedName>
</protein>
<organism evidence="2 3">
    <name type="scientific">Gryllotalpicola protaetiae</name>
    <dbReference type="NCBI Taxonomy" id="2419771"/>
    <lineage>
        <taxon>Bacteria</taxon>
        <taxon>Bacillati</taxon>
        <taxon>Actinomycetota</taxon>
        <taxon>Actinomycetes</taxon>
        <taxon>Micrococcales</taxon>
        <taxon>Microbacteriaceae</taxon>
        <taxon>Gryllotalpicola</taxon>
    </lineage>
</organism>
<accession>A0A387BJN0</accession>
<evidence type="ECO:0000313" key="2">
    <source>
        <dbReference type="EMBL" id="AYG04043.1"/>
    </source>
</evidence>
<dbReference type="OrthoDB" id="9795306at2"/>
<evidence type="ECO:0000313" key="3">
    <source>
        <dbReference type="Proteomes" id="UP000275069"/>
    </source>
</evidence>
<reference evidence="2 3" key="1">
    <citation type="submission" date="2018-09" db="EMBL/GenBank/DDBJ databases">
        <title>Genome sequencing of strain 2DFW10M-5.</title>
        <authorList>
            <person name="Heo J."/>
            <person name="Kim S.-J."/>
            <person name="Kwon S.-W."/>
        </authorList>
    </citation>
    <scope>NUCLEOTIDE SEQUENCE [LARGE SCALE GENOMIC DNA]</scope>
    <source>
        <strain evidence="2 3">2DFW10M-5</strain>
    </source>
</reference>
<dbReference type="InterPro" id="IPR029068">
    <property type="entry name" value="Glyas_Bleomycin-R_OHBP_Dase"/>
</dbReference>
<name>A0A387BJN0_9MICO</name>
<dbReference type="Pfam" id="PF06983">
    <property type="entry name" value="3-dmu-9_3-mt"/>
    <property type="match status" value="1"/>
</dbReference>
<dbReference type="SUPFAM" id="SSF54593">
    <property type="entry name" value="Glyoxalase/Bleomycin resistance protein/Dihydroxybiphenyl dioxygenase"/>
    <property type="match status" value="1"/>
</dbReference>
<dbReference type="EMBL" id="CP032624">
    <property type="protein sequence ID" value="AYG04043.1"/>
    <property type="molecule type" value="Genomic_DNA"/>
</dbReference>
<proteinExistence type="predicted"/>
<dbReference type="CDD" id="cd06588">
    <property type="entry name" value="PhnB_like"/>
    <property type="match status" value="1"/>
</dbReference>
<dbReference type="AlphaFoldDB" id="A0A387BJN0"/>
<dbReference type="KEGG" id="gry:D7I44_11230"/>